<comment type="caution">
    <text evidence="3">The sequence shown here is derived from an EMBL/GenBank/DDBJ whole genome shotgun (WGS) entry which is preliminary data.</text>
</comment>
<dbReference type="EMBL" id="JACHJS010000001">
    <property type="protein sequence ID" value="MBB4967418.1"/>
    <property type="molecule type" value="Genomic_DNA"/>
</dbReference>
<protein>
    <submittedName>
        <fullName evidence="3">Acetyl esterase/lipase</fullName>
    </submittedName>
</protein>
<dbReference type="InterPro" id="IPR029058">
    <property type="entry name" value="AB_hydrolase_fold"/>
</dbReference>
<evidence type="ECO:0000313" key="3">
    <source>
        <dbReference type="EMBL" id="MBB4967418.1"/>
    </source>
</evidence>
<accession>A0A7W7T6E1</accession>
<dbReference type="Pfam" id="PF07859">
    <property type="entry name" value="Abhydrolase_3"/>
    <property type="match status" value="1"/>
</dbReference>
<dbReference type="Gene3D" id="3.40.50.1820">
    <property type="entry name" value="alpha/beta hydrolase"/>
    <property type="match status" value="1"/>
</dbReference>
<dbReference type="GO" id="GO:0016787">
    <property type="term" value="F:hydrolase activity"/>
    <property type="evidence" value="ECO:0007669"/>
    <property type="project" value="UniProtKB-KW"/>
</dbReference>
<gene>
    <name evidence="3" type="ORF">F4559_004777</name>
</gene>
<dbReference type="PANTHER" id="PTHR48081:SF8">
    <property type="entry name" value="ALPHA_BETA HYDROLASE FOLD-3 DOMAIN-CONTAINING PROTEIN-RELATED"/>
    <property type="match status" value="1"/>
</dbReference>
<reference evidence="3 4" key="1">
    <citation type="submission" date="2020-08" db="EMBL/GenBank/DDBJ databases">
        <title>Sequencing the genomes of 1000 actinobacteria strains.</title>
        <authorList>
            <person name="Klenk H.-P."/>
        </authorList>
    </citation>
    <scope>NUCLEOTIDE SEQUENCE [LARGE SCALE GENOMIC DNA]</scope>
    <source>
        <strain evidence="3 4">DSM 45084</strain>
    </source>
</reference>
<feature type="domain" description="Alpha/beta hydrolase fold-3" evidence="2">
    <location>
        <begin position="99"/>
        <end position="305"/>
    </location>
</feature>
<evidence type="ECO:0000259" key="2">
    <source>
        <dbReference type="Pfam" id="PF07859"/>
    </source>
</evidence>
<dbReference type="InterPro" id="IPR013094">
    <property type="entry name" value="AB_hydrolase_3"/>
</dbReference>
<dbReference type="PANTHER" id="PTHR48081">
    <property type="entry name" value="AB HYDROLASE SUPERFAMILY PROTEIN C4A8.06C"/>
    <property type="match status" value="1"/>
</dbReference>
<name>A0A7W7T6E1_9PSEU</name>
<keyword evidence="1" id="KW-0378">Hydrolase</keyword>
<dbReference type="Proteomes" id="UP000542674">
    <property type="component" value="Unassembled WGS sequence"/>
</dbReference>
<evidence type="ECO:0000256" key="1">
    <source>
        <dbReference type="ARBA" id="ARBA00022801"/>
    </source>
</evidence>
<dbReference type="AlphaFoldDB" id="A0A7W7T6E1"/>
<keyword evidence="4" id="KW-1185">Reference proteome</keyword>
<organism evidence="3 4">
    <name type="scientific">Saccharothrix violaceirubra</name>
    <dbReference type="NCBI Taxonomy" id="413306"/>
    <lineage>
        <taxon>Bacteria</taxon>
        <taxon>Bacillati</taxon>
        <taxon>Actinomycetota</taxon>
        <taxon>Actinomycetes</taxon>
        <taxon>Pseudonocardiales</taxon>
        <taxon>Pseudonocardiaceae</taxon>
        <taxon>Saccharothrix</taxon>
    </lineage>
</organism>
<proteinExistence type="predicted"/>
<sequence>MSTENSSGRTPPPVPYDPELEAGLAAFLDMVEQIPLRADTILANRDHFAGIIPPIEVIVGDSPVVVEDRTVPGPEGQPDIVVTIVRPREAVENAPGLYLIHGGGMVLGTRHFGIDGLIADVLEFGAVGVSVEYRLAPEHPAPAAVEDCYAGLVWFAEHAAELGVDPSRIVVMGASAGGGLSAGVSLLARDRQGPAIAGQLLQCPMIDDRNVNVSTLQYDGLGAWDRNNNDTAWNAILGELRHTDDASPYQVPTRMTDLSNLPPAYVDVGAADIFRDEATDYALRIWATGGQAELHIWAGGYHGFAGFSPDALVSRAAAASRLSWLRRILRTP</sequence>
<evidence type="ECO:0000313" key="4">
    <source>
        <dbReference type="Proteomes" id="UP000542674"/>
    </source>
</evidence>
<dbReference type="SUPFAM" id="SSF53474">
    <property type="entry name" value="alpha/beta-Hydrolases"/>
    <property type="match status" value="1"/>
</dbReference>
<dbReference type="InterPro" id="IPR050300">
    <property type="entry name" value="GDXG_lipolytic_enzyme"/>
</dbReference>